<dbReference type="InterPro" id="IPR033132">
    <property type="entry name" value="GH_1_N_CS"/>
</dbReference>
<evidence type="ECO:0000256" key="2">
    <source>
        <dbReference type="ARBA" id="ARBA00022801"/>
    </source>
</evidence>
<organism evidence="5 6">
    <name type="scientific">Mucuna pruriens</name>
    <name type="common">Velvet bean</name>
    <name type="synonym">Dolichos pruriens</name>
    <dbReference type="NCBI Taxonomy" id="157652"/>
    <lineage>
        <taxon>Eukaryota</taxon>
        <taxon>Viridiplantae</taxon>
        <taxon>Streptophyta</taxon>
        <taxon>Embryophyta</taxon>
        <taxon>Tracheophyta</taxon>
        <taxon>Spermatophyta</taxon>
        <taxon>Magnoliopsida</taxon>
        <taxon>eudicotyledons</taxon>
        <taxon>Gunneridae</taxon>
        <taxon>Pentapetalae</taxon>
        <taxon>rosids</taxon>
        <taxon>fabids</taxon>
        <taxon>Fabales</taxon>
        <taxon>Fabaceae</taxon>
        <taxon>Papilionoideae</taxon>
        <taxon>50 kb inversion clade</taxon>
        <taxon>NPAAA clade</taxon>
        <taxon>indigoferoid/millettioid clade</taxon>
        <taxon>Phaseoleae</taxon>
        <taxon>Mucuna</taxon>
    </lineage>
</organism>
<protein>
    <submittedName>
        <fullName evidence="5">Beta-glucosidase 18</fullName>
    </submittedName>
</protein>
<dbReference type="PROSITE" id="PS00653">
    <property type="entry name" value="GLYCOSYL_HYDROL_F1_2"/>
    <property type="match status" value="1"/>
</dbReference>
<dbReference type="PANTHER" id="PTHR10353:SF175">
    <property type="entry name" value="BETA-GLUCOSIDASE 18-LIKE ISOFORM X1"/>
    <property type="match status" value="1"/>
</dbReference>
<name>A0A371GD68_MUCPR</name>
<gene>
    <name evidence="5" type="primary">BGLU18</name>
    <name evidence="5" type="ORF">CR513_29913</name>
</gene>
<dbReference type="InterPro" id="IPR017853">
    <property type="entry name" value="GH"/>
</dbReference>
<accession>A0A371GD68</accession>
<keyword evidence="4" id="KW-0732">Signal</keyword>
<dbReference type="STRING" id="157652.A0A371GD68"/>
<dbReference type="EMBL" id="QJKJ01005928">
    <property type="protein sequence ID" value="RDX88481.1"/>
    <property type="molecule type" value="Genomic_DNA"/>
</dbReference>
<dbReference type="AlphaFoldDB" id="A0A371GD68"/>
<sequence length="149" mass="16519">MKRLERNLSVVIILLCCVHFRVQSYHEVEDGISRFHFPEGFLFGTSTSSFQIEGAPFEDGKGLSNWDVFSHTPGITVTLVASIQPGYIALCVLTCEALFAGGIYGGINPSGIMFYNKIIDNLLLRGEVKMSMSTRFFVFHTATLSSLEI</sequence>
<comment type="similarity">
    <text evidence="1 3">Belongs to the glycosyl hydrolase 1 family.</text>
</comment>
<dbReference type="GO" id="GO:0008422">
    <property type="term" value="F:beta-glucosidase activity"/>
    <property type="evidence" value="ECO:0007669"/>
    <property type="project" value="TreeGrafter"/>
</dbReference>
<comment type="caution">
    <text evidence="5">The sequence shown here is derived from an EMBL/GenBank/DDBJ whole genome shotgun (WGS) entry which is preliminary data.</text>
</comment>
<dbReference type="SUPFAM" id="SSF51445">
    <property type="entry name" value="(Trans)glycosidases"/>
    <property type="match status" value="1"/>
</dbReference>
<evidence type="ECO:0000313" key="6">
    <source>
        <dbReference type="Proteomes" id="UP000257109"/>
    </source>
</evidence>
<dbReference type="GO" id="GO:0005975">
    <property type="term" value="P:carbohydrate metabolic process"/>
    <property type="evidence" value="ECO:0007669"/>
    <property type="project" value="InterPro"/>
</dbReference>
<evidence type="ECO:0000256" key="3">
    <source>
        <dbReference type="RuleBase" id="RU003690"/>
    </source>
</evidence>
<dbReference type="Gene3D" id="3.20.20.80">
    <property type="entry name" value="Glycosidases"/>
    <property type="match status" value="1"/>
</dbReference>
<reference evidence="5" key="1">
    <citation type="submission" date="2018-05" db="EMBL/GenBank/DDBJ databases">
        <title>Draft genome of Mucuna pruriens seed.</title>
        <authorList>
            <person name="Nnadi N.E."/>
            <person name="Vos R."/>
            <person name="Hasami M.H."/>
            <person name="Devisetty U.K."/>
            <person name="Aguiy J.C."/>
        </authorList>
    </citation>
    <scope>NUCLEOTIDE SEQUENCE [LARGE SCALE GENOMIC DNA]</scope>
    <source>
        <strain evidence="5">JCA_2017</strain>
    </source>
</reference>
<dbReference type="PANTHER" id="PTHR10353">
    <property type="entry name" value="GLYCOSYL HYDROLASE"/>
    <property type="match status" value="1"/>
</dbReference>
<dbReference type="OrthoDB" id="65569at2759"/>
<evidence type="ECO:0000256" key="1">
    <source>
        <dbReference type="ARBA" id="ARBA00010838"/>
    </source>
</evidence>
<evidence type="ECO:0000256" key="4">
    <source>
        <dbReference type="SAM" id="SignalP"/>
    </source>
</evidence>
<dbReference type="Pfam" id="PF00232">
    <property type="entry name" value="Glyco_hydro_1"/>
    <property type="match status" value="1"/>
</dbReference>
<dbReference type="Proteomes" id="UP000257109">
    <property type="component" value="Unassembled WGS sequence"/>
</dbReference>
<evidence type="ECO:0000313" key="5">
    <source>
        <dbReference type="EMBL" id="RDX88481.1"/>
    </source>
</evidence>
<dbReference type="InterPro" id="IPR001360">
    <property type="entry name" value="Glyco_hydro_1"/>
</dbReference>
<feature type="non-terminal residue" evidence="5">
    <location>
        <position position="1"/>
    </location>
</feature>
<proteinExistence type="inferred from homology"/>
<feature type="chain" id="PRO_5016928288" evidence="4">
    <location>
        <begin position="25"/>
        <end position="149"/>
    </location>
</feature>
<keyword evidence="6" id="KW-1185">Reference proteome</keyword>
<feature type="non-terminal residue" evidence="5">
    <location>
        <position position="149"/>
    </location>
</feature>
<feature type="signal peptide" evidence="4">
    <location>
        <begin position="1"/>
        <end position="24"/>
    </location>
</feature>
<keyword evidence="2" id="KW-0378">Hydrolase</keyword>